<proteinExistence type="predicted"/>
<organism evidence="2 3">
    <name type="scientific">Methylomusa anaerophila</name>
    <dbReference type="NCBI Taxonomy" id="1930071"/>
    <lineage>
        <taxon>Bacteria</taxon>
        <taxon>Bacillati</taxon>
        <taxon>Bacillota</taxon>
        <taxon>Negativicutes</taxon>
        <taxon>Selenomonadales</taxon>
        <taxon>Sporomusaceae</taxon>
        <taxon>Methylomusa</taxon>
    </lineage>
</organism>
<dbReference type="EMBL" id="AP018449">
    <property type="protein sequence ID" value="BBB92821.1"/>
    <property type="molecule type" value="Genomic_DNA"/>
</dbReference>
<evidence type="ECO:0000313" key="2">
    <source>
        <dbReference type="EMBL" id="BBB92821.1"/>
    </source>
</evidence>
<evidence type="ECO:0000256" key="1">
    <source>
        <dbReference type="SAM" id="SignalP"/>
    </source>
</evidence>
<dbReference type="RefSeq" id="WP_126309735.1">
    <property type="nucleotide sequence ID" value="NZ_AP018449.1"/>
</dbReference>
<feature type="signal peptide" evidence="1">
    <location>
        <begin position="1"/>
        <end position="26"/>
    </location>
</feature>
<name>A0A348AP23_9FIRM</name>
<dbReference type="Proteomes" id="UP000276437">
    <property type="component" value="Chromosome"/>
</dbReference>
<protein>
    <submittedName>
        <fullName evidence="2">Uncharacterized protein</fullName>
    </submittedName>
</protein>
<reference evidence="2 3" key="1">
    <citation type="journal article" date="2018" name="Int. J. Syst. Evol. Microbiol.">
        <title>Methylomusa anaerophila gen. nov., sp. nov., an anaerobic methanol-utilizing bacterium isolated from a microbial fuel cell.</title>
        <authorList>
            <person name="Amano N."/>
            <person name="Yamamuro A."/>
            <person name="Miyahara M."/>
            <person name="Kouzuma A."/>
            <person name="Abe T."/>
            <person name="Watanabe K."/>
        </authorList>
    </citation>
    <scope>NUCLEOTIDE SEQUENCE [LARGE SCALE GENOMIC DNA]</scope>
    <source>
        <strain evidence="2 3">MMFC1</strain>
    </source>
</reference>
<keyword evidence="3" id="KW-1185">Reference proteome</keyword>
<keyword evidence="1" id="KW-0732">Signal</keyword>
<sequence>MKKMAAMMLIVFAVPLFFPAMPRAEAALLDDKLTQRMAQNPTVSQVQSIINITNSIQKSEKQDLWSILVKAVMEQSGNAEAVNGIASAANDIVTLNASIQDPNILGKVKVLVQNKVEEHVKESLIPYEDKLNTLAELINAGNVLYSPSHSKQ</sequence>
<dbReference type="OrthoDB" id="9798935at2"/>
<evidence type="ECO:0000313" key="3">
    <source>
        <dbReference type="Proteomes" id="UP000276437"/>
    </source>
</evidence>
<feature type="chain" id="PRO_5016848625" evidence="1">
    <location>
        <begin position="27"/>
        <end position="152"/>
    </location>
</feature>
<accession>A0A348AP23</accession>
<dbReference type="AlphaFoldDB" id="A0A348AP23"/>
<dbReference type="KEGG" id="mana:MAMMFC1_03526"/>
<gene>
    <name evidence="2" type="ORF">MAMMFC1_03526</name>
</gene>